<sequence length="78" mass="8381">MSGRVRSEDKVVRLAMPRLRGNDSGRAGGLTEKEPQVLLAVLAEVTAELDELHVRTRQIAARLHRAGTASPVHETGAA</sequence>
<keyword evidence="2" id="KW-1185">Reference proteome</keyword>
<dbReference type="OrthoDB" id="3483070at2"/>
<protein>
    <submittedName>
        <fullName evidence="1">Uncharacterized protein</fullName>
    </submittedName>
</protein>
<accession>A0A4R4NNA3</accession>
<dbReference type="RefSeq" id="WP_131943464.1">
    <property type="nucleotide sequence ID" value="NZ_BAAAMX010000010.1"/>
</dbReference>
<evidence type="ECO:0000313" key="2">
    <source>
        <dbReference type="Proteomes" id="UP000295431"/>
    </source>
</evidence>
<gene>
    <name evidence="1" type="ORF">E1284_29670</name>
</gene>
<evidence type="ECO:0000313" key="1">
    <source>
        <dbReference type="EMBL" id="TDC09310.1"/>
    </source>
</evidence>
<proteinExistence type="predicted"/>
<dbReference type="AlphaFoldDB" id="A0A4R4NNA3"/>
<reference evidence="1 2" key="1">
    <citation type="submission" date="2019-03" db="EMBL/GenBank/DDBJ databases">
        <title>Draft genome sequences of novel Actinobacteria.</title>
        <authorList>
            <person name="Sahin N."/>
            <person name="Ay H."/>
            <person name="Saygin H."/>
        </authorList>
    </citation>
    <scope>NUCLEOTIDE SEQUENCE [LARGE SCALE GENOMIC DNA]</scope>
    <source>
        <strain evidence="1 2">DSM 45347</strain>
    </source>
</reference>
<organism evidence="1 2">
    <name type="scientific">Actinomadura bangladeshensis</name>
    <dbReference type="NCBI Taxonomy" id="453573"/>
    <lineage>
        <taxon>Bacteria</taxon>
        <taxon>Bacillati</taxon>
        <taxon>Actinomycetota</taxon>
        <taxon>Actinomycetes</taxon>
        <taxon>Streptosporangiales</taxon>
        <taxon>Thermomonosporaceae</taxon>
        <taxon>Actinomadura</taxon>
    </lineage>
</organism>
<dbReference type="EMBL" id="SMJW01000198">
    <property type="protein sequence ID" value="TDC09310.1"/>
    <property type="molecule type" value="Genomic_DNA"/>
</dbReference>
<name>A0A4R4NNA3_9ACTN</name>
<dbReference type="Proteomes" id="UP000295431">
    <property type="component" value="Unassembled WGS sequence"/>
</dbReference>
<comment type="caution">
    <text evidence="1">The sequence shown here is derived from an EMBL/GenBank/DDBJ whole genome shotgun (WGS) entry which is preliminary data.</text>
</comment>